<dbReference type="Pfam" id="PF03193">
    <property type="entry name" value="RsgA_GTPase"/>
    <property type="match status" value="1"/>
</dbReference>
<evidence type="ECO:0000259" key="4">
    <source>
        <dbReference type="PROSITE" id="PS50936"/>
    </source>
</evidence>
<evidence type="ECO:0000259" key="5">
    <source>
        <dbReference type="PROSITE" id="PS51721"/>
    </source>
</evidence>
<comment type="similarity">
    <text evidence="3">Belongs to the TRAFAC class YlqF/YawG GTPase family. RsgA subfamily.</text>
</comment>
<name>A0A451EPR1_9GAMM</name>
<gene>
    <name evidence="3 6" type="primary">rsgA</name>
    <name evidence="6" type="ORF">DM558_13950</name>
</gene>
<dbReference type="Gene3D" id="2.40.50.140">
    <property type="entry name" value="Nucleic acid-binding proteins"/>
    <property type="match status" value="1"/>
</dbReference>
<dbReference type="EMBL" id="CP029822">
    <property type="protein sequence ID" value="AZS51800.1"/>
    <property type="molecule type" value="Genomic_DNA"/>
</dbReference>
<keyword evidence="3" id="KW-0479">Metal-binding</keyword>
<dbReference type="GO" id="GO:0005737">
    <property type="term" value="C:cytoplasm"/>
    <property type="evidence" value="ECO:0007669"/>
    <property type="project" value="UniProtKB-SubCell"/>
</dbReference>
<keyword evidence="3" id="KW-0690">Ribosome biogenesis</keyword>
<dbReference type="PANTHER" id="PTHR32120:SF11">
    <property type="entry name" value="SMALL RIBOSOMAL SUBUNIT BIOGENESIS GTPASE RSGA 1, MITOCHONDRIAL-RELATED"/>
    <property type="match status" value="1"/>
</dbReference>
<comment type="subunit">
    <text evidence="3">Monomer. Associates with 30S ribosomal subunit, binds 16S rRNA.</text>
</comment>
<evidence type="ECO:0000313" key="6">
    <source>
        <dbReference type="EMBL" id="AZS51800.1"/>
    </source>
</evidence>
<evidence type="ECO:0000256" key="3">
    <source>
        <dbReference type="HAMAP-Rule" id="MF_01820"/>
    </source>
</evidence>
<dbReference type="PANTHER" id="PTHR32120">
    <property type="entry name" value="SMALL RIBOSOMAL SUBUNIT BIOGENESIS GTPASE RSGA"/>
    <property type="match status" value="1"/>
</dbReference>
<feature type="binding site" evidence="3">
    <location>
        <position position="302"/>
    </location>
    <ligand>
        <name>Zn(2+)</name>
        <dbReference type="ChEBI" id="CHEBI:29105"/>
    </ligand>
</feature>
<dbReference type="AlphaFoldDB" id="A0A451EPR1"/>
<sequence>MAKRRLTKHQQWRIEKIQQERTTRANQRDVKLQEDLLGGEFGEEQSGLITAHFGIQAEVEDNHGERYRCYLRANLPTIVTGDKVVWRAGNQQNGIITALQPRTTELCRTDSFGRIKIIAANVNLLVIVFAPVPTPYANLIDRYLIAAQYSGIRPLLLLNKLDLVNQQNEQEIIELLDIYRQLNYQVLEVSTVMPETIEQLQLLLHDCTSVFVGQSGVGKSSLINTLLPAADLRVGSLSEATNKGAHTTTTAKLFHLPSGGDLVDSPGIRDFALTHTNKEVIEQGFIEFQPYLGHCKFRNCSHQHEPGCALLKAITDGNISLKRMDSYRHILESLMIDD</sequence>
<dbReference type="GO" id="GO:0005525">
    <property type="term" value="F:GTP binding"/>
    <property type="evidence" value="ECO:0007669"/>
    <property type="project" value="UniProtKB-UniRule"/>
</dbReference>
<evidence type="ECO:0000256" key="1">
    <source>
        <dbReference type="ARBA" id="ARBA00022741"/>
    </source>
</evidence>
<keyword evidence="3" id="KW-0694">RNA-binding</keyword>
<dbReference type="NCBIfam" id="NF008931">
    <property type="entry name" value="PRK12288.1"/>
    <property type="match status" value="1"/>
</dbReference>
<feature type="binding site" evidence="3">
    <location>
        <position position="300"/>
    </location>
    <ligand>
        <name>Zn(2+)</name>
        <dbReference type="ChEBI" id="CHEBI:29105"/>
    </ligand>
</feature>
<feature type="binding site" evidence="3">
    <location>
        <position position="308"/>
    </location>
    <ligand>
        <name>Zn(2+)</name>
        <dbReference type="ChEBI" id="CHEBI:29105"/>
    </ligand>
</feature>
<dbReference type="PROSITE" id="PS51721">
    <property type="entry name" value="G_CP"/>
    <property type="match status" value="1"/>
</dbReference>
<feature type="domain" description="EngC GTPase" evidence="4">
    <location>
        <begin position="120"/>
        <end position="269"/>
    </location>
</feature>
<dbReference type="NCBIfam" id="TIGR00157">
    <property type="entry name" value="ribosome small subunit-dependent GTPase A"/>
    <property type="match status" value="1"/>
</dbReference>
<accession>A0A451EPR1</accession>
<organism evidence="6 7">
    <name type="scientific">Entomomonas moraniae</name>
    <dbReference type="NCBI Taxonomy" id="2213226"/>
    <lineage>
        <taxon>Bacteria</taxon>
        <taxon>Pseudomonadati</taxon>
        <taxon>Pseudomonadota</taxon>
        <taxon>Gammaproteobacteria</taxon>
        <taxon>Pseudomonadales</taxon>
        <taxon>Pseudomonadaceae</taxon>
        <taxon>Entomomonas</taxon>
    </lineage>
</organism>
<keyword evidence="1 3" id="KW-0547">Nucleotide-binding</keyword>
<dbReference type="PROSITE" id="PS50936">
    <property type="entry name" value="ENGC_GTPASE"/>
    <property type="match status" value="1"/>
</dbReference>
<protein>
    <recommendedName>
        <fullName evidence="3">Small ribosomal subunit biogenesis GTPase RsgA</fullName>
        <ecNumber evidence="3">3.6.1.-</ecNumber>
    </recommendedName>
</protein>
<dbReference type="InterPro" id="IPR010914">
    <property type="entry name" value="RsgA_GTPase_dom"/>
</dbReference>
<keyword evidence="2 3" id="KW-0342">GTP-binding</keyword>
<comment type="cofactor">
    <cofactor evidence="3">
        <name>Zn(2+)</name>
        <dbReference type="ChEBI" id="CHEBI:29105"/>
    </cofactor>
    <text evidence="3">Binds 1 zinc ion per subunit.</text>
</comment>
<dbReference type="KEGG" id="emo:DM558_13950"/>
<dbReference type="InterPro" id="IPR012340">
    <property type="entry name" value="NA-bd_OB-fold"/>
</dbReference>
<evidence type="ECO:0000256" key="2">
    <source>
        <dbReference type="ARBA" id="ARBA00023134"/>
    </source>
</evidence>
<keyword evidence="7" id="KW-1185">Reference proteome</keyword>
<dbReference type="Gene3D" id="3.40.50.300">
    <property type="entry name" value="P-loop containing nucleotide triphosphate hydrolases"/>
    <property type="match status" value="1"/>
</dbReference>
<evidence type="ECO:0000313" key="7">
    <source>
        <dbReference type="Proteomes" id="UP000273143"/>
    </source>
</evidence>
<dbReference type="InterPro" id="IPR004881">
    <property type="entry name" value="Ribosome_biogen_GTPase_RsgA"/>
</dbReference>
<dbReference type="CDD" id="cd01854">
    <property type="entry name" value="YjeQ_EngC"/>
    <property type="match status" value="1"/>
</dbReference>
<feature type="binding site" evidence="3">
    <location>
        <position position="295"/>
    </location>
    <ligand>
        <name>Zn(2+)</name>
        <dbReference type="ChEBI" id="CHEBI:29105"/>
    </ligand>
</feature>
<dbReference type="EC" id="3.6.1.-" evidence="3"/>
<proteinExistence type="inferred from homology"/>
<dbReference type="GO" id="GO:0019843">
    <property type="term" value="F:rRNA binding"/>
    <property type="evidence" value="ECO:0007669"/>
    <property type="project" value="UniProtKB-KW"/>
</dbReference>
<keyword evidence="3" id="KW-0963">Cytoplasm</keyword>
<feature type="domain" description="CP-type G" evidence="5">
    <location>
        <begin position="109"/>
        <end position="271"/>
    </location>
</feature>
<dbReference type="GO" id="GO:0046872">
    <property type="term" value="F:metal ion binding"/>
    <property type="evidence" value="ECO:0007669"/>
    <property type="project" value="UniProtKB-KW"/>
</dbReference>
<keyword evidence="3" id="KW-0862">Zinc</keyword>
<dbReference type="RefSeq" id="WP_127164493.1">
    <property type="nucleotide sequence ID" value="NZ_CP029822.1"/>
</dbReference>
<dbReference type="Gene3D" id="1.10.40.50">
    <property type="entry name" value="Probable gtpase engc, domain 3"/>
    <property type="match status" value="1"/>
</dbReference>
<dbReference type="InterPro" id="IPR030378">
    <property type="entry name" value="G_CP_dom"/>
</dbReference>
<keyword evidence="3" id="KW-0378">Hydrolase</keyword>
<dbReference type="InterPro" id="IPR027417">
    <property type="entry name" value="P-loop_NTPase"/>
</dbReference>
<comment type="function">
    <text evidence="3">One of several proteins that assist in the late maturation steps of the functional core of the 30S ribosomal subunit. Helps release RbfA from mature subunits. May play a role in the assembly of ribosomal proteins into the subunit. Circularly permuted GTPase that catalyzes slow GTP hydrolysis, GTPase activity is stimulated by the 30S ribosomal subunit.</text>
</comment>
<reference evidence="7" key="1">
    <citation type="submission" date="2018-06" db="EMBL/GenBank/DDBJ databases">
        <title>Complete genome of Pseudomonas insecticola strain QZS01.</title>
        <authorList>
            <person name="Wang J."/>
            <person name="Su Q."/>
        </authorList>
    </citation>
    <scope>NUCLEOTIDE SEQUENCE [LARGE SCALE GENOMIC DNA]</scope>
    <source>
        <strain evidence="7">QZS01</strain>
    </source>
</reference>
<keyword evidence="3" id="KW-0699">rRNA-binding</keyword>
<dbReference type="GO" id="GO:0042274">
    <property type="term" value="P:ribosomal small subunit biogenesis"/>
    <property type="evidence" value="ECO:0007669"/>
    <property type="project" value="UniProtKB-UniRule"/>
</dbReference>
<dbReference type="GO" id="GO:0003924">
    <property type="term" value="F:GTPase activity"/>
    <property type="evidence" value="ECO:0007669"/>
    <property type="project" value="UniProtKB-UniRule"/>
</dbReference>
<feature type="binding site" evidence="3">
    <location>
        <begin position="159"/>
        <end position="162"/>
    </location>
    <ligand>
        <name>GTP</name>
        <dbReference type="ChEBI" id="CHEBI:37565"/>
    </ligand>
</feature>
<dbReference type="HAMAP" id="MF_01820">
    <property type="entry name" value="GTPase_RsgA"/>
    <property type="match status" value="1"/>
</dbReference>
<dbReference type="Proteomes" id="UP000273143">
    <property type="component" value="Chromosome"/>
</dbReference>
<dbReference type="SUPFAM" id="SSF52540">
    <property type="entry name" value="P-loop containing nucleoside triphosphate hydrolases"/>
    <property type="match status" value="1"/>
</dbReference>
<comment type="subcellular location">
    <subcellularLocation>
        <location evidence="3">Cytoplasm</location>
    </subcellularLocation>
</comment>
<feature type="binding site" evidence="3">
    <location>
        <begin position="213"/>
        <end position="221"/>
    </location>
    <ligand>
        <name>GTP</name>
        <dbReference type="ChEBI" id="CHEBI:37565"/>
    </ligand>
</feature>